<keyword evidence="2" id="KW-1185">Reference proteome</keyword>
<sequence>MKTAEYKDHRLTVMIVPAEGGGFHASIAIVEPAGGARSQRFLDLGVFEDPEEATKTAFASAEAWVDDEARSERRQRGTDFASLF</sequence>
<name>A0A7Y6NTH3_9BURK</name>
<dbReference type="RefSeq" id="WP_176071857.1">
    <property type="nucleotide sequence ID" value="NZ_JABWMJ010000023.1"/>
</dbReference>
<dbReference type="EMBL" id="JABWMJ010000023">
    <property type="protein sequence ID" value="NUZ08999.1"/>
    <property type="molecule type" value="Genomic_DNA"/>
</dbReference>
<evidence type="ECO:0000313" key="1">
    <source>
        <dbReference type="EMBL" id="NUZ08999.1"/>
    </source>
</evidence>
<organism evidence="1 2">
    <name type="scientific">Piscinibacter koreensis</name>
    <dbReference type="NCBI Taxonomy" id="2742824"/>
    <lineage>
        <taxon>Bacteria</taxon>
        <taxon>Pseudomonadati</taxon>
        <taxon>Pseudomonadota</taxon>
        <taxon>Betaproteobacteria</taxon>
        <taxon>Burkholderiales</taxon>
        <taxon>Sphaerotilaceae</taxon>
        <taxon>Piscinibacter</taxon>
    </lineage>
</organism>
<dbReference type="AlphaFoldDB" id="A0A7Y6NTH3"/>
<comment type="caution">
    <text evidence="1">The sequence shown here is derived from an EMBL/GenBank/DDBJ whole genome shotgun (WGS) entry which is preliminary data.</text>
</comment>
<protein>
    <submittedName>
        <fullName evidence="1">Uncharacterized protein</fullName>
    </submittedName>
</protein>
<accession>A0A7Y6NTH3</accession>
<proteinExistence type="predicted"/>
<dbReference type="Proteomes" id="UP000529637">
    <property type="component" value="Unassembled WGS sequence"/>
</dbReference>
<gene>
    <name evidence="1" type="ORF">HQN59_24975</name>
</gene>
<reference evidence="1 2" key="1">
    <citation type="submission" date="2020-06" db="EMBL/GenBank/DDBJ databases">
        <title>Schlegella sp. ID0723 isolated from air conditioner.</title>
        <authorList>
            <person name="Kim D.Y."/>
            <person name="Kim D.-U."/>
        </authorList>
    </citation>
    <scope>NUCLEOTIDE SEQUENCE [LARGE SCALE GENOMIC DNA]</scope>
    <source>
        <strain evidence="1 2">ID0723</strain>
    </source>
</reference>
<evidence type="ECO:0000313" key="2">
    <source>
        <dbReference type="Proteomes" id="UP000529637"/>
    </source>
</evidence>